<accession>A0ABW8G9R5</accession>
<name>A0ABW8G9R5_9GAMM</name>
<dbReference type="RefSeq" id="WP_400395691.1">
    <property type="nucleotide sequence ID" value="NZ_JBIXLL010000004.1"/>
</dbReference>
<evidence type="ECO:0000313" key="1">
    <source>
        <dbReference type="EMBL" id="MFJ5429431.1"/>
    </source>
</evidence>
<protein>
    <recommendedName>
        <fullName evidence="3">Secreted protein</fullName>
    </recommendedName>
</protein>
<organism evidence="1 2">
    <name type="scientific">Pectobacterium actinidiae</name>
    <dbReference type="NCBI Taxonomy" id="1507808"/>
    <lineage>
        <taxon>Bacteria</taxon>
        <taxon>Pseudomonadati</taxon>
        <taxon>Pseudomonadota</taxon>
        <taxon>Gammaproteobacteria</taxon>
        <taxon>Enterobacterales</taxon>
        <taxon>Pectobacteriaceae</taxon>
        <taxon>Pectobacterium</taxon>
    </lineage>
</organism>
<gene>
    <name evidence="1" type="ORF">ACIPUP_09705</name>
</gene>
<evidence type="ECO:0000313" key="2">
    <source>
        <dbReference type="Proteomes" id="UP001617689"/>
    </source>
</evidence>
<comment type="caution">
    <text evidence="1">The sequence shown here is derived from an EMBL/GenBank/DDBJ whole genome shotgun (WGS) entry which is preliminary data.</text>
</comment>
<keyword evidence="2" id="KW-1185">Reference proteome</keyword>
<evidence type="ECO:0008006" key="3">
    <source>
        <dbReference type="Google" id="ProtNLM"/>
    </source>
</evidence>
<proteinExistence type="predicted"/>
<dbReference type="EMBL" id="JBIXLL010000004">
    <property type="protein sequence ID" value="MFJ5429431.1"/>
    <property type="molecule type" value="Genomic_DNA"/>
</dbReference>
<reference evidence="1 2" key="1">
    <citation type="submission" date="2024-10" db="EMBL/GenBank/DDBJ databases">
        <authorList>
            <person name="Lu C.-H."/>
        </authorList>
    </citation>
    <scope>NUCLEOTIDE SEQUENCE [LARGE SCALE GENOMIC DNA]</scope>
    <source>
        <strain evidence="1 2">22ZTDG03-2</strain>
    </source>
</reference>
<dbReference type="Proteomes" id="UP001617689">
    <property type="component" value="Unassembled WGS sequence"/>
</dbReference>
<sequence>MLLPPPERPPTLPVALAGWASTTQVWPVRCLEGRGNVGCCRETFCTENEHISGMGKGQGCRVIVRDFRKKGTARLAPCYAFLIDDD</sequence>